<proteinExistence type="predicted"/>
<dbReference type="EMBL" id="LXEO01000024">
    <property type="protein sequence ID" value="OAT17838.1"/>
    <property type="molecule type" value="Genomic_DNA"/>
</dbReference>
<dbReference type="RefSeq" id="WP_064554806.1">
    <property type="nucleotide sequence ID" value="NZ_LXEO01000024.1"/>
</dbReference>
<dbReference type="Proteomes" id="UP000078286">
    <property type="component" value="Unassembled WGS sequence"/>
</dbReference>
<protein>
    <submittedName>
        <fullName evidence="1">Uncharacterized protein</fullName>
    </submittedName>
</protein>
<evidence type="ECO:0000313" key="2">
    <source>
        <dbReference type="Proteomes" id="UP000078286"/>
    </source>
</evidence>
<evidence type="ECO:0000313" key="1">
    <source>
        <dbReference type="EMBL" id="OAT17838.1"/>
    </source>
</evidence>
<dbReference type="PATRIC" id="fig|1354255.3.peg.2050"/>
<sequence length="418" mass="48684">MDMYSNYLQLKRRISTMYKNYPLDKILSIKIASIAYKKTTLNFKDVIRLFRIKNIAIHQNESKASIFSIGTYGRDDYYQLLDYVEKNTPSITIDLYKTKYKYVVNLYNIYFSFREVFSAYHEAKLSFIDKISLSIDMTSVINTIEHLEKIDLKAEKVKNFCSFCSNLTGEAELNYFFKNRGVETYTLQHGLWFIYPTPQPIDALVYENLLADKILCWGQYTKDEFTRVGIPPDSLLIGGYPRQHSSVLKPKGKVSKKILILLARNTYDKNNEQLLNVASALVPEYEVEYKLHPSLAKEKYEKICNAKHIMPVRNKTVSELIAQENYICTITYNTTAYYDSYVNNCPALRFIDKDADNSISVMDDSFTTSDELKAHLVRLSVDITSDNYWERVSERLLYILGFGIDNYNYFLEGKNEDN</sequence>
<accession>A0A1B7HQF0</accession>
<keyword evidence="2" id="KW-1185">Reference proteome</keyword>
<reference evidence="1 2" key="1">
    <citation type="submission" date="2016-04" db="EMBL/GenBank/DDBJ databases">
        <title>ATOL: Assembling a taxonomically balanced genome-scale reconstruction of the evolutionary history of the Enterobacteriaceae.</title>
        <authorList>
            <person name="Plunkett G.III."/>
            <person name="Neeno-Eckwall E.C."/>
            <person name="Glasner J.D."/>
            <person name="Perna N.T."/>
        </authorList>
    </citation>
    <scope>NUCLEOTIDE SEQUENCE [LARGE SCALE GENOMIC DNA]</scope>
    <source>
        <strain evidence="1 2">ATCC 51607</strain>
    </source>
</reference>
<name>A0A1B7HQF0_9ENTR</name>
<dbReference type="AlphaFoldDB" id="A0A1B7HQF0"/>
<gene>
    <name evidence="1" type="ORF">M979_1981</name>
</gene>
<organism evidence="1 2">
    <name type="scientific">Buttiauxella noackiae ATCC 51607</name>
    <dbReference type="NCBI Taxonomy" id="1354255"/>
    <lineage>
        <taxon>Bacteria</taxon>
        <taxon>Pseudomonadati</taxon>
        <taxon>Pseudomonadota</taxon>
        <taxon>Gammaproteobacteria</taxon>
        <taxon>Enterobacterales</taxon>
        <taxon>Enterobacteriaceae</taxon>
        <taxon>Buttiauxella</taxon>
    </lineage>
</organism>
<comment type="caution">
    <text evidence="1">The sequence shown here is derived from an EMBL/GenBank/DDBJ whole genome shotgun (WGS) entry which is preliminary data.</text>
</comment>